<dbReference type="GO" id="GO:0000976">
    <property type="term" value="F:transcription cis-regulatory region binding"/>
    <property type="evidence" value="ECO:0007669"/>
    <property type="project" value="TreeGrafter"/>
</dbReference>
<dbReference type="PANTHER" id="PTHR48111:SF40">
    <property type="entry name" value="PHOSPHATE REGULON TRANSCRIPTIONAL REGULATORY PROTEIN PHOB"/>
    <property type="match status" value="1"/>
</dbReference>
<feature type="domain" description="OmpR/PhoB-type" evidence="7">
    <location>
        <begin position="137"/>
        <end position="236"/>
    </location>
</feature>
<keyword evidence="9" id="KW-1185">Reference proteome</keyword>
<dbReference type="GO" id="GO:0032993">
    <property type="term" value="C:protein-DNA complex"/>
    <property type="evidence" value="ECO:0007669"/>
    <property type="project" value="TreeGrafter"/>
</dbReference>
<evidence type="ECO:0000256" key="5">
    <source>
        <dbReference type="PROSITE-ProRule" id="PRU01091"/>
    </source>
</evidence>
<dbReference type="EMBL" id="FONY01000037">
    <property type="protein sequence ID" value="SFF45995.1"/>
    <property type="molecule type" value="Genomic_DNA"/>
</dbReference>
<dbReference type="Pfam" id="PF00486">
    <property type="entry name" value="Trans_reg_C"/>
    <property type="match status" value="1"/>
</dbReference>
<dbReference type="PROSITE" id="PS50110">
    <property type="entry name" value="RESPONSE_REGULATORY"/>
    <property type="match status" value="1"/>
</dbReference>
<keyword evidence="2" id="KW-0902">Two-component regulatory system</keyword>
<dbReference type="GO" id="GO:0000156">
    <property type="term" value="F:phosphorelay response regulator activity"/>
    <property type="evidence" value="ECO:0007669"/>
    <property type="project" value="TreeGrafter"/>
</dbReference>
<keyword evidence="3 5" id="KW-0238">DNA-binding</keyword>
<evidence type="ECO:0000313" key="8">
    <source>
        <dbReference type="EMBL" id="SFF45995.1"/>
    </source>
</evidence>
<dbReference type="GO" id="GO:0005829">
    <property type="term" value="C:cytosol"/>
    <property type="evidence" value="ECO:0007669"/>
    <property type="project" value="TreeGrafter"/>
</dbReference>
<dbReference type="Pfam" id="PF00072">
    <property type="entry name" value="Response_reg"/>
    <property type="match status" value="1"/>
</dbReference>
<dbReference type="SUPFAM" id="SSF52172">
    <property type="entry name" value="CheY-like"/>
    <property type="match status" value="1"/>
</dbReference>
<dbReference type="AlphaFoldDB" id="A0A1I2IUD6"/>
<dbReference type="Gene3D" id="3.40.50.2300">
    <property type="match status" value="1"/>
</dbReference>
<sequence length="239" mass="27645">MLTKEIFMEKKQQILLAEDDANFGMMLKFFLESGGFQVTLCENGNLAVNAFKDNHFDLCILDIMMPYLDGFTVAEHIVKSQRNIPFVFLTAKALKDDQIRGYKIGASDYLIKPFDPEILLLKVQVLLKNAGSFPKANAVFQIGNFEFDYEKRLLTLDKKITKLSPKEADLLKLLCEKQEEILTHEEALIKIWNNDDYFTKQSMNVFITKLRKYLSQDANYQIEIENLHSKGFILKVKQV</sequence>
<dbReference type="GO" id="GO:0006355">
    <property type="term" value="P:regulation of DNA-templated transcription"/>
    <property type="evidence" value="ECO:0007669"/>
    <property type="project" value="InterPro"/>
</dbReference>
<evidence type="ECO:0000256" key="3">
    <source>
        <dbReference type="ARBA" id="ARBA00023125"/>
    </source>
</evidence>
<dbReference type="PROSITE" id="PS51755">
    <property type="entry name" value="OMPR_PHOB"/>
    <property type="match status" value="1"/>
</dbReference>
<dbReference type="CDD" id="cd00383">
    <property type="entry name" value="trans_reg_C"/>
    <property type="match status" value="1"/>
</dbReference>
<evidence type="ECO:0000259" key="6">
    <source>
        <dbReference type="PROSITE" id="PS50110"/>
    </source>
</evidence>
<dbReference type="InterPro" id="IPR001867">
    <property type="entry name" value="OmpR/PhoB-type_DNA-bd"/>
</dbReference>
<evidence type="ECO:0000256" key="1">
    <source>
        <dbReference type="ARBA" id="ARBA00022553"/>
    </source>
</evidence>
<dbReference type="InterPro" id="IPR036388">
    <property type="entry name" value="WH-like_DNA-bd_sf"/>
</dbReference>
<reference evidence="8 9" key="1">
    <citation type="submission" date="2016-10" db="EMBL/GenBank/DDBJ databases">
        <authorList>
            <person name="de Groot N.N."/>
        </authorList>
    </citation>
    <scope>NUCLEOTIDE SEQUENCE [LARGE SCALE GENOMIC DNA]</scope>
    <source>
        <strain>GEY</strain>
        <strain evidence="9">DSM 9560</strain>
    </source>
</reference>
<protein>
    <submittedName>
        <fullName evidence="8">DNA-binding response regulator, OmpR family, contains REC and winged-helix (WHTH) domain</fullName>
    </submittedName>
</protein>
<evidence type="ECO:0000313" key="9">
    <source>
        <dbReference type="Proteomes" id="UP000199513"/>
    </source>
</evidence>
<feature type="modified residue" description="4-aspartylphosphate" evidence="4">
    <location>
        <position position="62"/>
    </location>
</feature>
<organism evidence="8 9">
    <name type="scientific">Thermoflexibacter ruber</name>
    <dbReference type="NCBI Taxonomy" id="1003"/>
    <lineage>
        <taxon>Bacteria</taxon>
        <taxon>Pseudomonadati</taxon>
        <taxon>Bacteroidota</taxon>
        <taxon>Cytophagia</taxon>
        <taxon>Cytophagales</taxon>
        <taxon>Thermoflexibacteraceae</taxon>
        <taxon>Thermoflexibacter</taxon>
    </lineage>
</organism>
<dbReference type="Proteomes" id="UP000199513">
    <property type="component" value="Unassembled WGS sequence"/>
</dbReference>
<dbReference type="CDD" id="cd17574">
    <property type="entry name" value="REC_OmpR"/>
    <property type="match status" value="1"/>
</dbReference>
<dbReference type="InterPro" id="IPR011006">
    <property type="entry name" value="CheY-like_superfamily"/>
</dbReference>
<gene>
    <name evidence="8" type="ORF">SAMN04488541_10379</name>
</gene>
<evidence type="ECO:0000256" key="4">
    <source>
        <dbReference type="PROSITE-ProRule" id="PRU00169"/>
    </source>
</evidence>
<evidence type="ECO:0000256" key="2">
    <source>
        <dbReference type="ARBA" id="ARBA00023012"/>
    </source>
</evidence>
<keyword evidence="1 4" id="KW-0597">Phosphoprotein</keyword>
<accession>A0A1I2IUD6</accession>
<dbReference type="STRING" id="1003.SAMN04488541_10379"/>
<evidence type="ECO:0000259" key="7">
    <source>
        <dbReference type="PROSITE" id="PS51755"/>
    </source>
</evidence>
<dbReference type="PANTHER" id="PTHR48111">
    <property type="entry name" value="REGULATOR OF RPOS"/>
    <property type="match status" value="1"/>
</dbReference>
<dbReference type="SMART" id="SM00862">
    <property type="entry name" value="Trans_reg_C"/>
    <property type="match status" value="1"/>
</dbReference>
<dbReference type="InterPro" id="IPR001789">
    <property type="entry name" value="Sig_transdc_resp-reg_receiver"/>
</dbReference>
<feature type="domain" description="Response regulatory" evidence="6">
    <location>
        <begin position="13"/>
        <end position="127"/>
    </location>
</feature>
<name>A0A1I2IUD6_9BACT</name>
<dbReference type="Gene3D" id="1.10.10.10">
    <property type="entry name" value="Winged helix-like DNA-binding domain superfamily/Winged helix DNA-binding domain"/>
    <property type="match status" value="1"/>
</dbReference>
<proteinExistence type="predicted"/>
<dbReference type="SMART" id="SM00448">
    <property type="entry name" value="REC"/>
    <property type="match status" value="1"/>
</dbReference>
<feature type="DNA-binding region" description="OmpR/PhoB-type" evidence="5">
    <location>
        <begin position="137"/>
        <end position="236"/>
    </location>
</feature>
<dbReference type="InterPro" id="IPR039420">
    <property type="entry name" value="WalR-like"/>
</dbReference>